<accession>A0AAD8YAC7</accession>
<name>A0AAD8YAC7_9STRA</name>
<gene>
    <name evidence="1" type="ORF">QTG54_007552</name>
</gene>
<dbReference type="Proteomes" id="UP001224775">
    <property type="component" value="Unassembled WGS sequence"/>
</dbReference>
<dbReference type="AlphaFoldDB" id="A0AAD8YAC7"/>
<evidence type="ECO:0000313" key="2">
    <source>
        <dbReference type="Proteomes" id="UP001224775"/>
    </source>
</evidence>
<protein>
    <submittedName>
        <fullName evidence="1">Uncharacterized protein</fullName>
    </submittedName>
</protein>
<dbReference type="EMBL" id="JATAAI010000012">
    <property type="protein sequence ID" value="KAK1741979.1"/>
    <property type="molecule type" value="Genomic_DNA"/>
</dbReference>
<proteinExistence type="predicted"/>
<organism evidence="1 2">
    <name type="scientific">Skeletonema marinoi</name>
    <dbReference type="NCBI Taxonomy" id="267567"/>
    <lineage>
        <taxon>Eukaryota</taxon>
        <taxon>Sar</taxon>
        <taxon>Stramenopiles</taxon>
        <taxon>Ochrophyta</taxon>
        <taxon>Bacillariophyta</taxon>
        <taxon>Coscinodiscophyceae</taxon>
        <taxon>Thalassiosirophycidae</taxon>
        <taxon>Thalassiosirales</taxon>
        <taxon>Skeletonemataceae</taxon>
        <taxon>Skeletonema</taxon>
        <taxon>Skeletonema marinoi-dohrnii complex</taxon>
    </lineage>
</organism>
<comment type="caution">
    <text evidence="1">The sequence shown here is derived from an EMBL/GenBank/DDBJ whole genome shotgun (WGS) entry which is preliminary data.</text>
</comment>
<reference evidence="1" key="1">
    <citation type="submission" date="2023-06" db="EMBL/GenBank/DDBJ databases">
        <title>Survivors Of The Sea: Transcriptome response of Skeletonema marinoi to long-term dormancy.</title>
        <authorList>
            <person name="Pinder M.I.M."/>
            <person name="Kourtchenko O."/>
            <person name="Robertson E.K."/>
            <person name="Larsson T."/>
            <person name="Maumus F."/>
            <person name="Osuna-Cruz C.M."/>
            <person name="Vancaester E."/>
            <person name="Stenow R."/>
            <person name="Vandepoele K."/>
            <person name="Ploug H."/>
            <person name="Bruchert V."/>
            <person name="Godhe A."/>
            <person name="Topel M."/>
        </authorList>
    </citation>
    <scope>NUCLEOTIDE SEQUENCE</scope>
    <source>
        <strain evidence="1">R05AC</strain>
    </source>
</reference>
<keyword evidence="2" id="KW-1185">Reference proteome</keyword>
<sequence>MDLSDFPKLSELHLMEIDVEGDVRDIRECDFPSLEDLTLPESVVGGMMGHDFQSISDVPEVMQAIYRLKERDLFSDERYWRLSDESPDRYDERIVEAGTRRGWRWWGRCHCGTVSHACVGTSSCEINWFNREPDKESSDYEKYVQKLKQLEQQMDFYRGYLQPPTEDEYNRLCTILDLNNGT</sequence>
<evidence type="ECO:0000313" key="1">
    <source>
        <dbReference type="EMBL" id="KAK1741979.1"/>
    </source>
</evidence>